<evidence type="ECO:0000256" key="1">
    <source>
        <dbReference type="ARBA" id="ARBA00010923"/>
    </source>
</evidence>
<feature type="domain" description="Type I restriction modification DNA specificity" evidence="4">
    <location>
        <begin position="19"/>
        <end position="182"/>
    </location>
</feature>
<dbReference type="RefSeq" id="WP_249701826.1">
    <property type="nucleotide sequence ID" value="NZ_JAMFLX010000049.1"/>
</dbReference>
<dbReference type="InterPro" id="IPR044946">
    <property type="entry name" value="Restrct_endonuc_typeI_TRD_sf"/>
</dbReference>
<keyword evidence="6" id="KW-1185">Reference proteome</keyword>
<dbReference type="Pfam" id="PF01420">
    <property type="entry name" value="Methylase_S"/>
    <property type="match status" value="2"/>
</dbReference>
<evidence type="ECO:0000313" key="6">
    <source>
        <dbReference type="Proteomes" id="UP001203338"/>
    </source>
</evidence>
<organism evidence="5 6">
    <name type="scientific">Parendozoicomonas callyspongiae</name>
    <dbReference type="NCBI Taxonomy" id="2942213"/>
    <lineage>
        <taxon>Bacteria</taxon>
        <taxon>Pseudomonadati</taxon>
        <taxon>Pseudomonadota</taxon>
        <taxon>Gammaproteobacteria</taxon>
        <taxon>Oceanospirillales</taxon>
        <taxon>Endozoicomonadaceae</taxon>
        <taxon>Parendozoicomonas</taxon>
    </lineage>
</organism>
<dbReference type="PANTHER" id="PTHR30408">
    <property type="entry name" value="TYPE-1 RESTRICTION ENZYME ECOKI SPECIFICITY PROTEIN"/>
    <property type="match status" value="1"/>
</dbReference>
<keyword evidence="5" id="KW-0255">Endonuclease</keyword>
<evidence type="ECO:0000259" key="4">
    <source>
        <dbReference type="Pfam" id="PF01420"/>
    </source>
</evidence>
<keyword evidence="3" id="KW-0238">DNA-binding</keyword>
<dbReference type="InterPro" id="IPR052021">
    <property type="entry name" value="Type-I_RS_S_subunit"/>
</dbReference>
<feature type="domain" description="Type I restriction modification DNA specificity" evidence="4">
    <location>
        <begin position="225"/>
        <end position="398"/>
    </location>
</feature>
<accession>A0ABT0PL77</accession>
<sequence>MGAVTNQSDYKDSLVGLIPKDWSVYTVGEALSIQNNRRKPINRDERKLIPGPYPYYGPTKAQDFISTYEQDGTFTLIGEDGDHFLKYASMSMTQLIHGKSTVNNHAHVLSDTEICSAEWFYHYFRNRDIVNYLTRQGAGRYKLNKAALEKISLAVPPIAERKKITKILSTVDRKLELIDQQITTTQTLKKGLMQKLFSEGVGTQDANGQWQPHTEFKETELGRIPVEWEVEKLSTLHHVFDSLHSTPKFSDDGYPMVRVGDIKDKHIDLNNCKTVSKDVYSVFIKKYQPKISDVVISRVGSFGQCALVVESQPFCLGQNTAVIATEGRGEYLYYFLTSPSCQKQIKHNINGSSQMSLSLKDIRNLKIPVPNDLNESRKISKILSVADMKLDQLSKRKTQTQQLKKGLMQKLLTGQIRVTV</sequence>
<protein>
    <submittedName>
        <fullName evidence="5">Restriction endonuclease subunit S</fullName>
        <ecNumber evidence="5">3.1.21.-</ecNumber>
    </submittedName>
</protein>
<dbReference type="Gene3D" id="3.90.220.20">
    <property type="entry name" value="DNA methylase specificity domains"/>
    <property type="match status" value="2"/>
</dbReference>
<proteinExistence type="inferred from homology"/>
<dbReference type="CDD" id="cd17262">
    <property type="entry name" value="RMtype1_S_Aco12261I-TRD2-CR2"/>
    <property type="match status" value="1"/>
</dbReference>
<evidence type="ECO:0000313" key="5">
    <source>
        <dbReference type="EMBL" id="MCL6272142.1"/>
    </source>
</evidence>
<reference evidence="5 6" key="1">
    <citation type="submission" date="2022-05" db="EMBL/GenBank/DDBJ databases">
        <authorList>
            <person name="Park J.-S."/>
        </authorList>
    </citation>
    <scope>NUCLEOTIDE SEQUENCE [LARGE SCALE GENOMIC DNA]</scope>
    <source>
        <strain evidence="5 6">2012CJ34-2</strain>
    </source>
</reference>
<dbReference type="InterPro" id="IPR000055">
    <property type="entry name" value="Restrct_endonuc_typeI_TRD"/>
</dbReference>
<keyword evidence="5" id="KW-0540">Nuclease</keyword>
<dbReference type="EMBL" id="JAMFLX010000049">
    <property type="protein sequence ID" value="MCL6272142.1"/>
    <property type="molecule type" value="Genomic_DNA"/>
</dbReference>
<keyword evidence="2" id="KW-0680">Restriction system</keyword>
<dbReference type="PANTHER" id="PTHR30408:SF12">
    <property type="entry name" value="TYPE I RESTRICTION ENZYME MJAVIII SPECIFICITY SUBUNIT"/>
    <property type="match status" value="1"/>
</dbReference>
<dbReference type="EC" id="3.1.21.-" evidence="5"/>
<gene>
    <name evidence="5" type="ORF">M3P05_19665</name>
</gene>
<keyword evidence="5" id="KW-0378">Hydrolase</keyword>
<dbReference type="GO" id="GO:0016787">
    <property type="term" value="F:hydrolase activity"/>
    <property type="evidence" value="ECO:0007669"/>
    <property type="project" value="UniProtKB-KW"/>
</dbReference>
<name>A0ABT0PL77_9GAMM</name>
<dbReference type="Gene3D" id="1.10.287.1120">
    <property type="entry name" value="Bipartite methylase S protein"/>
    <property type="match status" value="2"/>
</dbReference>
<comment type="caution">
    <text evidence="5">The sequence shown here is derived from an EMBL/GenBank/DDBJ whole genome shotgun (WGS) entry which is preliminary data.</text>
</comment>
<dbReference type="CDD" id="cd17246">
    <property type="entry name" value="RMtype1_S_SonII-TRD2-CR2_like"/>
    <property type="match status" value="1"/>
</dbReference>
<dbReference type="GO" id="GO:0004519">
    <property type="term" value="F:endonuclease activity"/>
    <property type="evidence" value="ECO:0007669"/>
    <property type="project" value="UniProtKB-KW"/>
</dbReference>
<dbReference type="Proteomes" id="UP001203338">
    <property type="component" value="Unassembled WGS sequence"/>
</dbReference>
<evidence type="ECO:0000256" key="2">
    <source>
        <dbReference type="ARBA" id="ARBA00022747"/>
    </source>
</evidence>
<comment type="similarity">
    <text evidence="1">Belongs to the type-I restriction system S methylase family.</text>
</comment>
<dbReference type="SUPFAM" id="SSF116734">
    <property type="entry name" value="DNA methylase specificity domain"/>
    <property type="match status" value="2"/>
</dbReference>
<evidence type="ECO:0000256" key="3">
    <source>
        <dbReference type="ARBA" id="ARBA00023125"/>
    </source>
</evidence>